<gene>
    <name evidence="1" type="ORF">MLIT_38610</name>
</gene>
<dbReference type="AlphaFoldDB" id="A0AAD1MTD8"/>
<evidence type="ECO:0000313" key="1">
    <source>
        <dbReference type="EMBL" id="BBY18269.1"/>
    </source>
</evidence>
<reference evidence="1 2" key="1">
    <citation type="journal article" date="2019" name="Emerg. Microbes Infect.">
        <title>Comprehensive subspecies identification of 175 nontuberculous mycobacteria species based on 7547 genomic profiles.</title>
        <authorList>
            <person name="Matsumoto Y."/>
            <person name="Kinjo T."/>
            <person name="Motooka D."/>
            <person name="Nabeya D."/>
            <person name="Jung N."/>
            <person name="Uechi K."/>
            <person name="Horii T."/>
            <person name="Iida T."/>
            <person name="Fujita J."/>
            <person name="Nakamura S."/>
        </authorList>
    </citation>
    <scope>NUCLEOTIDE SEQUENCE [LARGE SCALE GENOMIC DNA]</scope>
    <source>
        <strain evidence="1 2">JCM 17423</strain>
    </source>
</reference>
<accession>A0AAD1MTD8</accession>
<protein>
    <submittedName>
        <fullName evidence="1">Uncharacterized protein</fullName>
    </submittedName>
</protein>
<dbReference type="Proteomes" id="UP000466607">
    <property type="component" value="Chromosome"/>
</dbReference>
<sequence length="141" mass="15496">MLDDQLSAPVAGSLANSTWQNTKPPECDRRAAYLAIIEPNFARLEISPVDTVQVWAQPQRSRVHGAEIAATHRMLDLARGIKDREEIRDAAEQLQAANAAAGNCNECCGWCKDGRSQASTDVQLSGMDVLLKLTRLHDLTR</sequence>
<keyword evidence="2" id="KW-1185">Reference proteome</keyword>
<organism evidence="1 2">
    <name type="scientific">Mycolicibacterium litorale</name>
    <dbReference type="NCBI Taxonomy" id="758802"/>
    <lineage>
        <taxon>Bacteria</taxon>
        <taxon>Bacillati</taxon>
        <taxon>Actinomycetota</taxon>
        <taxon>Actinomycetes</taxon>
        <taxon>Mycobacteriales</taxon>
        <taxon>Mycobacteriaceae</taxon>
        <taxon>Mycolicibacterium</taxon>
    </lineage>
</organism>
<name>A0AAD1MTD8_9MYCO</name>
<proteinExistence type="predicted"/>
<dbReference type="EMBL" id="AP022586">
    <property type="protein sequence ID" value="BBY18269.1"/>
    <property type="molecule type" value="Genomic_DNA"/>
</dbReference>
<evidence type="ECO:0000313" key="2">
    <source>
        <dbReference type="Proteomes" id="UP000466607"/>
    </source>
</evidence>